<dbReference type="Pfam" id="PF09484">
    <property type="entry name" value="Cas_TM1802"/>
    <property type="match status" value="1"/>
</dbReference>
<dbReference type="STRING" id="1642646.ING2E5A_0824"/>
<dbReference type="KEGG" id="pmuc:ING2E5A_0824"/>
<organism evidence="1 2">
    <name type="scientific">Petrimonas mucosa</name>
    <dbReference type="NCBI Taxonomy" id="1642646"/>
    <lineage>
        <taxon>Bacteria</taxon>
        <taxon>Pseudomonadati</taxon>
        <taxon>Bacteroidota</taxon>
        <taxon>Bacteroidia</taxon>
        <taxon>Bacteroidales</taxon>
        <taxon>Dysgonomonadaceae</taxon>
        <taxon>Petrimonas</taxon>
    </lineage>
</organism>
<reference evidence="1 2" key="1">
    <citation type="submission" date="2016-08" db="EMBL/GenBank/DDBJ databases">
        <authorList>
            <person name="Seilhamer J.J."/>
        </authorList>
    </citation>
    <scope>NUCLEOTIDE SEQUENCE [LARGE SCALE GENOMIC DNA]</scope>
    <source>
        <strain evidence="1">ING2-E5A</strain>
    </source>
</reference>
<evidence type="ECO:0008006" key="3">
    <source>
        <dbReference type="Google" id="ProtNLM"/>
    </source>
</evidence>
<evidence type="ECO:0000313" key="1">
    <source>
        <dbReference type="EMBL" id="SCM56323.1"/>
    </source>
</evidence>
<dbReference type="RefSeq" id="WP_071136287.1">
    <property type="nucleotide sequence ID" value="NZ_LT608328.1"/>
</dbReference>
<name>A0A1G4G581_9BACT</name>
<dbReference type="NCBIfam" id="TIGR02556">
    <property type="entry name" value="cas_TM1802"/>
    <property type="match status" value="1"/>
</dbReference>
<dbReference type="InterPro" id="IPR013389">
    <property type="entry name" value="CRISPR-assoc_prot_Cas8b"/>
</dbReference>
<gene>
    <name evidence="1" type="ORF">ING2E5A_0824</name>
</gene>
<dbReference type="AlphaFoldDB" id="A0A1G4G581"/>
<accession>A0A1G4G581</accession>
<dbReference type="EMBL" id="LT608328">
    <property type="protein sequence ID" value="SCM56323.1"/>
    <property type="molecule type" value="Genomic_DNA"/>
</dbReference>
<dbReference type="Proteomes" id="UP000178485">
    <property type="component" value="Chromosome i"/>
</dbReference>
<evidence type="ECO:0000313" key="2">
    <source>
        <dbReference type="Proteomes" id="UP000178485"/>
    </source>
</evidence>
<proteinExistence type="predicted"/>
<protein>
    <recommendedName>
        <fullName evidence="3">CRISPR-associated protein Csh1</fullName>
    </recommendedName>
</protein>
<keyword evidence="2" id="KW-1185">Reference proteome</keyword>
<dbReference type="InterPro" id="IPR013420">
    <property type="entry name" value="CRISPR-assoc_prot_Cas8b/Csh1_C"/>
</dbReference>
<dbReference type="NCBIfam" id="TIGR02591">
    <property type="entry name" value="cas_Csh1"/>
    <property type="match status" value="1"/>
</dbReference>
<sequence length="626" mass="73010">MNDRSISAIGHWQLEQKTDLEPVDLYIEDLFPGKDYQVLLMVFEIIDAMGELQCFYRGIDIEKVKKDSSNYRKYAYRKGSARGGDITLTTKLSNPPDKKLKNIKETQFKKLTNGEHPEAQLFKLVETEFLKNEQLVTSQITDYFTNATREEQTSTGISLRIHNDKELYLYDFETVRNTILDSGSEKKYEHNGTISRAADVVCSVTGKEAEEVYGFAAPFKYSTPDKPGFISGFFNKGKFWRNYPVSSKEALALEYGEKYIKQHLTGYFYGHEFLFVPRPILQSDQESLEIIVELLKSAFADAKKKKESKEERADSEEHVQRIIARQDNYFYVDMLFFSEDKMSKAISINMMLEEVLPSRFNELFTRVPEDVNRVPLFKNAVTKDKQTRNLTFSFGIIKEFFDDKFLEVVQSIFLGRPISKDFMFERIMGVIRKNYNEAHTREKVTKSTRRSILEAVMLMNYLQELGIIQNNINYNFMNTMDTVKDEQKSGRFNLDEFNRFVADNKSFLDSNIKIGVFAVGVLVRFVFDIQYSNLSNTPFESKLRGYNLNPEHLMQVYLEALDKIQKYLKNYNAYSSLREIINNYFTLRKQDMTAMSNNELSFYFVAGLEMGSRFKKEKKEDNTESK</sequence>